<dbReference type="KEGG" id="tpol:Mal48_03230"/>
<evidence type="ECO:0000313" key="1">
    <source>
        <dbReference type="EMBL" id="QDT31092.1"/>
    </source>
</evidence>
<keyword evidence="2" id="KW-1185">Reference proteome</keyword>
<name>A0A517QHI4_9PLAN</name>
<gene>
    <name evidence="1" type="ORF">Mal48_03230</name>
</gene>
<dbReference type="Proteomes" id="UP000315724">
    <property type="component" value="Chromosome"/>
</dbReference>
<protein>
    <submittedName>
        <fullName evidence="1">Uncharacterized protein</fullName>
    </submittedName>
</protein>
<organism evidence="1 2">
    <name type="scientific">Thalassoglobus polymorphus</name>
    <dbReference type="NCBI Taxonomy" id="2527994"/>
    <lineage>
        <taxon>Bacteria</taxon>
        <taxon>Pseudomonadati</taxon>
        <taxon>Planctomycetota</taxon>
        <taxon>Planctomycetia</taxon>
        <taxon>Planctomycetales</taxon>
        <taxon>Planctomycetaceae</taxon>
        <taxon>Thalassoglobus</taxon>
    </lineage>
</organism>
<dbReference type="EMBL" id="CP036267">
    <property type="protein sequence ID" value="QDT31092.1"/>
    <property type="molecule type" value="Genomic_DNA"/>
</dbReference>
<evidence type="ECO:0000313" key="2">
    <source>
        <dbReference type="Proteomes" id="UP000315724"/>
    </source>
</evidence>
<proteinExistence type="predicted"/>
<sequence length="64" mass="6818">MIRVLGAGTGNWCCDWATLEPIYDSISRPSGLTAAWASLSGRVIFARVGSVKVDLLGGNFIFSL</sequence>
<accession>A0A517QHI4</accession>
<dbReference type="RefSeq" id="WP_145195420.1">
    <property type="nucleotide sequence ID" value="NZ_CP036267.1"/>
</dbReference>
<reference evidence="1 2" key="1">
    <citation type="submission" date="2019-02" db="EMBL/GenBank/DDBJ databases">
        <title>Deep-cultivation of Planctomycetes and their phenomic and genomic characterization uncovers novel biology.</title>
        <authorList>
            <person name="Wiegand S."/>
            <person name="Jogler M."/>
            <person name="Boedeker C."/>
            <person name="Pinto D."/>
            <person name="Vollmers J."/>
            <person name="Rivas-Marin E."/>
            <person name="Kohn T."/>
            <person name="Peeters S.H."/>
            <person name="Heuer A."/>
            <person name="Rast P."/>
            <person name="Oberbeckmann S."/>
            <person name="Bunk B."/>
            <person name="Jeske O."/>
            <person name="Meyerdierks A."/>
            <person name="Storesund J.E."/>
            <person name="Kallscheuer N."/>
            <person name="Luecker S."/>
            <person name="Lage O.M."/>
            <person name="Pohl T."/>
            <person name="Merkel B.J."/>
            <person name="Hornburger P."/>
            <person name="Mueller R.-W."/>
            <person name="Bruemmer F."/>
            <person name="Labrenz M."/>
            <person name="Spormann A.M."/>
            <person name="Op den Camp H."/>
            <person name="Overmann J."/>
            <person name="Amann R."/>
            <person name="Jetten M.S.M."/>
            <person name="Mascher T."/>
            <person name="Medema M.H."/>
            <person name="Devos D.P."/>
            <person name="Kaster A.-K."/>
            <person name="Ovreas L."/>
            <person name="Rohde M."/>
            <person name="Galperin M.Y."/>
            <person name="Jogler C."/>
        </authorList>
    </citation>
    <scope>NUCLEOTIDE SEQUENCE [LARGE SCALE GENOMIC DNA]</scope>
    <source>
        <strain evidence="1 2">Mal48</strain>
    </source>
</reference>
<dbReference type="AlphaFoldDB" id="A0A517QHI4"/>